<feature type="domain" description="AAA+ ATPase" evidence="2">
    <location>
        <begin position="686"/>
        <end position="877"/>
    </location>
</feature>
<dbReference type="InterPro" id="IPR027417">
    <property type="entry name" value="P-loop_NTPase"/>
</dbReference>
<feature type="region of interest" description="Disordered" evidence="1">
    <location>
        <begin position="308"/>
        <end position="365"/>
    </location>
</feature>
<dbReference type="EMBL" id="JAPDRL010000063">
    <property type="protein sequence ID" value="KAJ9660741.1"/>
    <property type="molecule type" value="Genomic_DNA"/>
</dbReference>
<dbReference type="SUPFAM" id="SSF52540">
    <property type="entry name" value="P-loop containing nucleoside triphosphate hydrolases"/>
    <property type="match status" value="1"/>
</dbReference>
<accession>A0ABQ9NN84</accession>
<feature type="region of interest" description="Disordered" evidence="1">
    <location>
        <begin position="597"/>
        <end position="631"/>
    </location>
</feature>
<reference evidence="3" key="1">
    <citation type="submission" date="2022-10" db="EMBL/GenBank/DDBJ databases">
        <title>Culturing micro-colonial fungi from biological soil crusts in the Mojave desert and describing Neophaeococcomyces mojavensis, and introducing the new genera and species Taxawa tesnikishii.</title>
        <authorList>
            <person name="Kurbessoian T."/>
            <person name="Stajich J.E."/>
        </authorList>
    </citation>
    <scope>NUCLEOTIDE SEQUENCE</scope>
    <source>
        <strain evidence="3">TK_1</strain>
    </source>
</reference>
<dbReference type="Proteomes" id="UP001172684">
    <property type="component" value="Unassembled WGS sequence"/>
</dbReference>
<dbReference type="PANTHER" id="PTHR23389">
    <property type="entry name" value="CHROMOSOME TRANSMISSION FIDELITY FACTOR 18"/>
    <property type="match status" value="1"/>
</dbReference>
<feature type="region of interest" description="Disordered" evidence="1">
    <location>
        <begin position="92"/>
        <end position="139"/>
    </location>
</feature>
<evidence type="ECO:0000313" key="4">
    <source>
        <dbReference type="Proteomes" id="UP001172684"/>
    </source>
</evidence>
<name>A0ABQ9NN84_9PEZI</name>
<dbReference type="InterPro" id="IPR003593">
    <property type="entry name" value="AAA+_ATPase"/>
</dbReference>
<feature type="compositionally biased region" description="Basic residues" evidence="1">
    <location>
        <begin position="61"/>
        <end position="70"/>
    </location>
</feature>
<dbReference type="Gene3D" id="3.40.50.300">
    <property type="entry name" value="P-loop containing nucleotide triphosphate hydrolases"/>
    <property type="match status" value="1"/>
</dbReference>
<dbReference type="SMART" id="SM00382">
    <property type="entry name" value="AAA"/>
    <property type="match status" value="1"/>
</dbReference>
<sequence length="1304" mass="141940">MALAAVLTAMNLSDKSSLHPFFDKTRRSKSSTAQEQHTTSPTLNRTIADGGSDAGSNEPKQKKRAGRKKAKAEASVGTAKQASILSLTQGRIAEGHNGKNEATSLEEDPNLDRRKRRRTTSAIDDVVPAPEGVQPGAPSSLSWHEQLLAEEGIGDTQVEVLDTIVAERSANDSILIPRTPPPNESSISLPVPVQAELPPSPLPLPQDGLNTLEVAGRRIHLERPSASPRKTTPKKMLKLNAAGRFSSLVLNQRPAPSDVAIKVSPVKRKRSKRVKDHKFVVIRYGHTDQGRATIGGRIQEILDSNKMDANTPIKPKKPAGPPKPTHPFFLGKPSQATSAGTQPDPKASGEDSRKHHDIFSRPMKTASTPGKIRALALAAHPSSDIPAFAAFGMERAKLLKYPGSREAPWPWEGTAHVREPSDVKLASDLVRESSISISGSSLPGPRKMKDNAIQISEQEGLVSLYSSALDINSWKDTPHDQDLIPEMLRVPKRLLVTGVDMQSAVLKELRSCSTLYNHYDSDVLTVDDHLAKVNLALRRLYNGINSTLTAWEKGQCETRTWTQKYAPKLAEDVLQSGSEATILRDWLRGLTVSAVEGGSKDAPKGSGPSSRTMAAKGVTSKPVKKRKKRKAEDLDDFIVDSDGEMAEMDELTGPEELLTGESGRAQKRSVVRTGDLESRNGRPSKMTNAMLLSGPHGCGKTAAVYAVAKELGFEIFEINSGSRRSGKDVLDKIGDMVENHLVQRGSGGSTAGDVADDTSRFSDALKKDLQSGRQGTMNTFFKPAIQKKASPKSEHRTAKPSKNTLKEAAKQTQPRQQKQSLILLEEVDILFEEDKQFWMTVFNLLNHSKRPIIMTCNDENLIPLDALSLHAILRLSPPPSDLATDYLLLLAANEGHLLKRDAVSSLYDSKHHDLRASITELDFWCQMAVGDQKGGLEWMFQRWPPGSDIDDHGRTIRVASKGTYQAGMGWLGRDLIAATEHVGFDKNFEVLHEIWENWHLSADWDIDGLQSTTGSAVLEDGASLAKDTKALSDLENLLDAASAADVYCRIGLPTGRQESIDTTQSPLTDKARSNFIEGYPILQADPVTDYSATDTKLALSTHLSIERQLTTSDHTEPEPTCQPLTEQTLISRILAYKTHTLIHAPLTRAAFSVFDPISEPVVSGPSHSSAALTTSSFDRPFAILTTDLAPYVRSIAAHDLRLEEHRLRLGNLLSEGGGARNGKRVRTTRAARSALEGGKRENTRRERWFGKELNLALVMRTAGRGWAGAGGGVRKGDQIVGSVAGSVSGSVDEGTAVGGQYELE</sequence>
<proteinExistence type="predicted"/>
<feature type="compositionally biased region" description="Polar residues" evidence="1">
    <location>
        <begin position="30"/>
        <end position="45"/>
    </location>
</feature>
<protein>
    <recommendedName>
        <fullName evidence="2">AAA+ ATPase domain-containing protein</fullName>
    </recommendedName>
</protein>
<comment type="caution">
    <text evidence="3">The sequence shown here is derived from an EMBL/GenBank/DDBJ whole genome shotgun (WGS) entry which is preliminary data.</text>
</comment>
<feature type="region of interest" description="Disordered" evidence="1">
    <location>
        <begin position="664"/>
        <end position="685"/>
    </location>
</feature>
<evidence type="ECO:0000259" key="2">
    <source>
        <dbReference type="SMART" id="SM00382"/>
    </source>
</evidence>
<gene>
    <name evidence="3" type="ORF">H2201_006820</name>
</gene>
<dbReference type="InterPro" id="IPR003959">
    <property type="entry name" value="ATPase_AAA_core"/>
</dbReference>
<evidence type="ECO:0000313" key="3">
    <source>
        <dbReference type="EMBL" id="KAJ9660741.1"/>
    </source>
</evidence>
<organism evidence="3 4">
    <name type="scientific">Coniosporium apollinis</name>
    <dbReference type="NCBI Taxonomy" id="61459"/>
    <lineage>
        <taxon>Eukaryota</taxon>
        <taxon>Fungi</taxon>
        <taxon>Dikarya</taxon>
        <taxon>Ascomycota</taxon>
        <taxon>Pezizomycotina</taxon>
        <taxon>Dothideomycetes</taxon>
        <taxon>Dothideomycetes incertae sedis</taxon>
        <taxon>Coniosporium</taxon>
    </lineage>
</organism>
<keyword evidence="4" id="KW-1185">Reference proteome</keyword>
<feature type="compositionally biased region" description="Basic and acidic residues" evidence="1">
    <location>
        <begin position="347"/>
        <end position="359"/>
    </location>
</feature>
<evidence type="ECO:0000256" key="1">
    <source>
        <dbReference type="SAM" id="MobiDB-lite"/>
    </source>
</evidence>
<feature type="region of interest" description="Disordered" evidence="1">
    <location>
        <begin position="17"/>
        <end position="80"/>
    </location>
</feature>
<dbReference type="PANTHER" id="PTHR23389:SF21">
    <property type="entry name" value="ATPASE FAMILY AAA DOMAIN-CONTAINING PROTEIN 5"/>
    <property type="match status" value="1"/>
</dbReference>
<feature type="region of interest" description="Disordered" evidence="1">
    <location>
        <begin position="784"/>
        <end position="817"/>
    </location>
</feature>
<dbReference type="Pfam" id="PF00004">
    <property type="entry name" value="AAA"/>
    <property type="match status" value="1"/>
</dbReference>